<evidence type="ECO:0000313" key="3">
    <source>
        <dbReference type="Proteomes" id="UP000010094"/>
    </source>
</evidence>
<evidence type="ECO:0000313" key="2">
    <source>
        <dbReference type="EMBL" id="AFN83693.1"/>
    </source>
</evidence>
<dbReference type="Gene3D" id="3.40.30.10">
    <property type="entry name" value="Glutaredoxin"/>
    <property type="match status" value="1"/>
</dbReference>
<dbReference type="PRINTS" id="PR00160">
    <property type="entry name" value="GLUTAREDOXIN"/>
</dbReference>
<dbReference type="AlphaFoldDB" id="I6ZKA1"/>
<dbReference type="SUPFAM" id="SSF52833">
    <property type="entry name" value="Thioredoxin-like"/>
    <property type="match status" value="1"/>
</dbReference>
<dbReference type="KEGG" id="ero:EROM_090760"/>
<dbReference type="CDD" id="cd02066">
    <property type="entry name" value="GRX_family"/>
    <property type="match status" value="1"/>
</dbReference>
<dbReference type="InterPro" id="IPR014025">
    <property type="entry name" value="Glutaredoxin_subgr"/>
</dbReference>
<protein>
    <submittedName>
        <fullName evidence="2">Glutaredoxin</fullName>
    </submittedName>
</protein>
<organism evidence="2 3">
    <name type="scientific">Encephalitozoon romaleae (strain SJ-2008)</name>
    <name type="common">Microsporidian parasite</name>
    <dbReference type="NCBI Taxonomy" id="1178016"/>
    <lineage>
        <taxon>Eukaryota</taxon>
        <taxon>Fungi</taxon>
        <taxon>Fungi incertae sedis</taxon>
        <taxon>Microsporidia</taxon>
        <taxon>Unikaryonidae</taxon>
        <taxon>Encephalitozoon</taxon>
    </lineage>
</organism>
<dbReference type="VEuPathDB" id="MicrosporidiaDB:EROM_090760"/>
<dbReference type="OrthoDB" id="418495at2759"/>
<dbReference type="EMBL" id="CP003527">
    <property type="protein sequence ID" value="AFN83693.1"/>
    <property type="molecule type" value="Genomic_DNA"/>
</dbReference>
<dbReference type="Pfam" id="PF00462">
    <property type="entry name" value="Glutaredoxin"/>
    <property type="match status" value="1"/>
</dbReference>
<proteinExistence type="predicted"/>
<accession>I6ZKA1</accession>
<sequence>MKKGELEKALSRNANLVVSKRGCPFCLDAVKTLNEWKIEFDEIKNTENEELSKEIEEEYKFPTFPKIFLNKKFIGGASDLRKYVTTKEFLDAFGSGKE</sequence>
<dbReference type="PROSITE" id="PS51354">
    <property type="entry name" value="GLUTAREDOXIN_2"/>
    <property type="match status" value="1"/>
</dbReference>
<dbReference type="GeneID" id="20564300"/>
<dbReference type="Proteomes" id="UP000010094">
    <property type="component" value="Chromosome IXb"/>
</dbReference>
<dbReference type="InterPro" id="IPR002109">
    <property type="entry name" value="Glutaredoxin"/>
</dbReference>
<feature type="domain" description="Glutaredoxin" evidence="1">
    <location>
        <begin position="17"/>
        <end position="74"/>
    </location>
</feature>
<evidence type="ECO:0000259" key="1">
    <source>
        <dbReference type="Pfam" id="PF00462"/>
    </source>
</evidence>
<keyword evidence="3" id="KW-1185">Reference proteome</keyword>
<dbReference type="InterPro" id="IPR036249">
    <property type="entry name" value="Thioredoxin-like_sf"/>
</dbReference>
<dbReference type="RefSeq" id="XP_009265190.1">
    <property type="nucleotide sequence ID" value="XM_009266915.1"/>
</dbReference>
<dbReference type="GO" id="GO:0016491">
    <property type="term" value="F:oxidoreductase activity"/>
    <property type="evidence" value="ECO:0007669"/>
    <property type="project" value="UniProtKB-ARBA"/>
</dbReference>
<gene>
    <name evidence="2" type="ordered locus">EROM_090760</name>
</gene>
<dbReference type="HOGENOM" id="CLU_026126_10_1_1"/>
<name>I6ZKA1_ENCRO</name>
<reference evidence="2" key="1">
    <citation type="journal article" date="2012" name="Proc. Natl. Acad. Sci. U.S.A.">
        <title>Gain and loss of multiple functionally related, horizontally transferred genes in the reduced genomes of two microsporidian parasites.</title>
        <authorList>
            <person name="Pombert J.-F."/>
            <person name="Selman M."/>
            <person name="Burki F."/>
            <person name="Bardell F.T."/>
            <person name="Farinelli L."/>
            <person name="Solter L.F."/>
            <person name="Whitman D.W."/>
            <person name="Weiss L.M."/>
            <person name="Corradi N."/>
            <person name="Keeling P.J."/>
        </authorList>
    </citation>
    <scope>NUCLEOTIDE SEQUENCE [LARGE SCALE GENOMIC DNA]</scope>
    <source>
        <strain evidence="2">SJ-2008</strain>
    </source>
</reference>